<sequence>MANFKEEIADLLFQVRKDCSESALESEFVKPLLRLLGYSESDWSEQAYAGKCRIDFLIATQRPALTQHFLIVEVKAPRKSTSNGLWQLHRYLRITGSVFGLLTNGLSLKVLYNHNGEVCELLTLDKNSLHKQSDIFRGLLCKHSCERVVERFEHSNRKVHAFVLSRLLAVLGDSQPLLALKYKQNPNREGGSGMIVTVFNNKGGVGKTTLTLNLGAALNRLGKRVLLIDIDPQANLTQGLGVDPLSDVEKAGKMDVGDLLLKAKVKVDEVAILKRWKATELSIVPSHIRLSYKEPDLLGTIDVDNVLAKKLKEYKNNYDFVLIDPPPSFGKVNNISLMASDSVLIPTQLAPYPIRALEYVMDRAFAVDDAREKPLNILGIAVSMFSRASSKVNDEMRQEIYRMLGNDPRRKEVGLLPESTWIPQLNVVSTNSLHGKPLSEFEFDESLPTKDRDAALDALSCYKNLAKHLLVACEPGR</sequence>
<dbReference type="Proteomes" id="UP000016960">
    <property type="component" value="Unassembled WGS sequence"/>
</dbReference>
<dbReference type="SUPFAM" id="SSF52540">
    <property type="entry name" value="P-loop containing nucleoside triphosphate hydrolases"/>
    <property type="match status" value="1"/>
</dbReference>
<dbReference type="Gene3D" id="3.40.50.300">
    <property type="entry name" value="P-loop containing nucleotide triphosphate hydrolases"/>
    <property type="match status" value="1"/>
</dbReference>
<name>U5DKI1_9CHRO</name>
<evidence type="ECO:0000313" key="2">
    <source>
        <dbReference type="EMBL" id="ERN41074.1"/>
    </source>
</evidence>
<keyword evidence="3" id="KW-1185">Reference proteome</keyword>
<dbReference type="AlphaFoldDB" id="U5DKI1"/>
<dbReference type="Pfam" id="PF13614">
    <property type="entry name" value="AAA_31"/>
    <property type="match status" value="1"/>
</dbReference>
<organism evidence="2 3">
    <name type="scientific">Rubidibacter lacunae KORDI 51-2</name>
    <dbReference type="NCBI Taxonomy" id="582515"/>
    <lineage>
        <taxon>Bacteria</taxon>
        <taxon>Bacillati</taxon>
        <taxon>Cyanobacteriota</taxon>
        <taxon>Cyanophyceae</taxon>
        <taxon>Oscillatoriophycideae</taxon>
        <taxon>Chroococcales</taxon>
        <taxon>Aphanothecaceae</taxon>
        <taxon>Rubidibacter</taxon>
    </lineage>
</organism>
<dbReference type="EMBL" id="ASSJ01000055">
    <property type="protein sequence ID" value="ERN41074.1"/>
    <property type="molecule type" value="Genomic_DNA"/>
</dbReference>
<dbReference type="OrthoDB" id="9815116at2"/>
<dbReference type="eggNOG" id="COG1192">
    <property type="taxonomic scope" value="Bacteria"/>
</dbReference>
<dbReference type="STRING" id="582515.KR51_00023330"/>
<evidence type="ECO:0000313" key="3">
    <source>
        <dbReference type="Proteomes" id="UP000016960"/>
    </source>
</evidence>
<dbReference type="eggNOG" id="COG2810">
    <property type="taxonomic scope" value="Bacteria"/>
</dbReference>
<dbReference type="InterPro" id="IPR025669">
    <property type="entry name" value="AAA_dom"/>
</dbReference>
<dbReference type="PANTHER" id="PTHR13696:SF99">
    <property type="entry name" value="COBYRINIC ACID AC-DIAMIDE SYNTHASE"/>
    <property type="match status" value="1"/>
</dbReference>
<dbReference type="RefSeq" id="WP_022607520.1">
    <property type="nucleotide sequence ID" value="NZ_ASSJ01000055.1"/>
</dbReference>
<accession>U5DKI1</accession>
<dbReference type="InterPro" id="IPR027417">
    <property type="entry name" value="P-loop_NTPase"/>
</dbReference>
<comment type="caution">
    <text evidence="2">The sequence shown here is derived from an EMBL/GenBank/DDBJ whole genome shotgun (WGS) entry which is preliminary data.</text>
</comment>
<dbReference type="CDD" id="cd02042">
    <property type="entry name" value="ParAB_family"/>
    <property type="match status" value="1"/>
</dbReference>
<dbReference type="PANTHER" id="PTHR13696">
    <property type="entry name" value="P-LOOP CONTAINING NUCLEOSIDE TRIPHOSPHATE HYDROLASE"/>
    <property type="match status" value="1"/>
</dbReference>
<evidence type="ECO:0000259" key="1">
    <source>
        <dbReference type="Pfam" id="PF13614"/>
    </source>
</evidence>
<gene>
    <name evidence="2" type="ORF">KR51_00023330</name>
</gene>
<feature type="domain" description="AAA" evidence="1">
    <location>
        <begin position="195"/>
        <end position="370"/>
    </location>
</feature>
<dbReference type="InParanoid" id="U5DKI1"/>
<proteinExistence type="predicted"/>
<dbReference type="InterPro" id="IPR050678">
    <property type="entry name" value="DNA_Partitioning_ATPase"/>
</dbReference>
<protein>
    <submittedName>
        <fullName evidence="2">ATPase involved in chromosome partitioning</fullName>
    </submittedName>
</protein>
<reference evidence="2 3" key="1">
    <citation type="submission" date="2013-05" db="EMBL/GenBank/DDBJ databases">
        <title>Draft genome sequence of Rubidibacter lacunae KORDI 51-2.</title>
        <authorList>
            <person name="Choi D.H."/>
            <person name="Noh J.H."/>
            <person name="Kwon K.-K."/>
            <person name="Lee J.-H."/>
            <person name="Ryu J.-Y."/>
        </authorList>
    </citation>
    <scope>NUCLEOTIDE SEQUENCE [LARGE SCALE GENOMIC DNA]</scope>
    <source>
        <strain evidence="2 3">KORDI 51-2</strain>
    </source>
</reference>
<dbReference type="FunCoup" id="U5DKI1">
    <property type="interactions" value="289"/>
</dbReference>